<reference evidence="1" key="1">
    <citation type="journal article" date="2020" name="Mol. Plant Microbe Interact.">
        <title>Genome Sequence of the Biocontrol Agent Coniothyrium minitans strain Conio (IMI 134523).</title>
        <authorList>
            <person name="Patel D."/>
            <person name="Shittu T.A."/>
            <person name="Baroncelli R."/>
            <person name="Muthumeenakshi S."/>
            <person name="Osborne T.H."/>
            <person name="Janganan T.K."/>
            <person name="Sreenivasaprasad S."/>
        </authorList>
    </citation>
    <scope>NUCLEOTIDE SEQUENCE</scope>
    <source>
        <strain evidence="1">Conio</strain>
    </source>
</reference>
<comment type="caution">
    <text evidence="1">The sequence shown here is derived from an EMBL/GenBank/DDBJ whole genome shotgun (WGS) entry which is preliminary data.</text>
</comment>
<keyword evidence="2" id="KW-1185">Reference proteome</keyword>
<dbReference type="AlphaFoldDB" id="A0A9P6GXC0"/>
<gene>
    <name evidence="1" type="ORF">PMIN01_01428</name>
</gene>
<dbReference type="OrthoDB" id="3774342at2759"/>
<dbReference type="Proteomes" id="UP000756921">
    <property type="component" value="Unassembled WGS sequence"/>
</dbReference>
<protein>
    <submittedName>
        <fullName evidence="1">Uncharacterized protein</fullName>
    </submittedName>
</protein>
<organism evidence="1 2">
    <name type="scientific">Paraphaeosphaeria minitans</name>
    <dbReference type="NCBI Taxonomy" id="565426"/>
    <lineage>
        <taxon>Eukaryota</taxon>
        <taxon>Fungi</taxon>
        <taxon>Dikarya</taxon>
        <taxon>Ascomycota</taxon>
        <taxon>Pezizomycotina</taxon>
        <taxon>Dothideomycetes</taxon>
        <taxon>Pleosporomycetidae</taxon>
        <taxon>Pleosporales</taxon>
        <taxon>Massarineae</taxon>
        <taxon>Didymosphaeriaceae</taxon>
        <taxon>Paraphaeosphaeria</taxon>
    </lineage>
</organism>
<name>A0A9P6GXC0_9PLEO</name>
<proteinExistence type="predicted"/>
<evidence type="ECO:0000313" key="2">
    <source>
        <dbReference type="Proteomes" id="UP000756921"/>
    </source>
</evidence>
<sequence length="304" mass="33986">MSAFQSVVSRTTTNTNKAREAGLASLVDNKAPVDGILSGIVDLNELTVDERLGLIRGPKVSIMMSGKVIIQNVPVRAFMAISTKANAYFRRMPQCKPVDLPVGRATHEALKHVLKSTVTDEAIGDAEVFRIPGGHSVQDIIQLYKAGVTLGMSSHVDHVVRFLRLAISRELISYHNLTTIVTLHATDPLFLHVANDLARRRFQHDIGTAHDEVEFAHYLKKHQNLKLAMDGIDKQHANARKYTERMVTRATEREQYEQEKKADFEYNARVCTLTKKLNQAKGGVVSLTHEDGELRHELGIYMTP</sequence>
<accession>A0A9P6GXC0</accession>
<dbReference type="EMBL" id="WJXW01000001">
    <property type="protein sequence ID" value="KAF9741889.1"/>
    <property type="molecule type" value="Genomic_DNA"/>
</dbReference>
<evidence type="ECO:0000313" key="1">
    <source>
        <dbReference type="EMBL" id="KAF9741889.1"/>
    </source>
</evidence>